<dbReference type="GO" id="GO:0005829">
    <property type="term" value="C:cytosol"/>
    <property type="evidence" value="ECO:0007669"/>
    <property type="project" value="TreeGrafter"/>
</dbReference>
<keyword evidence="6" id="KW-1185">Reference proteome</keyword>
<dbReference type="InterPro" id="IPR004516">
    <property type="entry name" value="HisRS/HisZ"/>
</dbReference>
<evidence type="ECO:0000313" key="5">
    <source>
        <dbReference type="EMBL" id="RMZ70933.1"/>
    </source>
</evidence>
<dbReference type="AlphaFoldDB" id="A0A3M7M8W7"/>
<name>A0A3M7M8W7_9PLEO</name>
<feature type="binding site" evidence="3">
    <location>
        <position position="269"/>
    </location>
    <ligand>
        <name>L-histidine</name>
        <dbReference type="ChEBI" id="CHEBI:57595"/>
    </ligand>
</feature>
<feature type="domain" description="Class II Histidinyl-tRNA synthetase (HisRS)-like catalytic core" evidence="4">
    <location>
        <begin position="56"/>
        <end position="330"/>
    </location>
</feature>
<dbReference type="InterPro" id="IPR041715">
    <property type="entry name" value="HisRS-like_core"/>
</dbReference>
<evidence type="ECO:0000256" key="3">
    <source>
        <dbReference type="PIRSR" id="PIRSR001549-1"/>
    </source>
</evidence>
<evidence type="ECO:0000259" key="4">
    <source>
        <dbReference type="Pfam" id="PF13393"/>
    </source>
</evidence>
<dbReference type="GO" id="GO:0003723">
    <property type="term" value="F:RNA binding"/>
    <property type="evidence" value="ECO:0007669"/>
    <property type="project" value="TreeGrafter"/>
</dbReference>
<dbReference type="Pfam" id="PF13393">
    <property type="entry name" value="tRNA-synt_His"/>
    <property type="match status" value="1"/>
</dbReference>
<dbReference type="CDD" id="cd00773">
    <property type="entry name" value="HisRS-like_core"/>
    <property type="match status" value="1"/>
</dbReference>
<dbReference type="GO" id="GO:0005739">
    <property type="term" value="C:mitochondrion"/>
    <property type="evidence" value="ECO:0007669"/>
    <property type="project" value="TreeGrafter"/>
</dbReference>
<evidence type="ECO:0000313" key="6">
    <source>
        <dbReference type="Proteomes" id="UP000265663"/>
    </source>
</evidence>
<gene>
    <name evidence="5" type="ORF">GMOD_00008596</name>
</gene>
<feature type="binding site" evidence="3">
    <location>
        <position position="118"/>
    </location>
    <ligand>
        <name>L-histidine</name>
        <dbReference type="ChEBI" id="CHEBI:57595"/>
    </ligand>
</feature>
<feature type="binding site" evidence="3">
    <location>
        <begin position="71"/>
        <end position="73"/>
    </location>
    <ligand>
        <name>L-histidine</name>
        <dbReference type="ChEBI" id="CHEBI:57595"/>
    </ligand>
</feature>
<proteinExistence type="predicted"/>
<dbReference type="Gene3D" id="3.30.930.10">
    <property type="entry name" value="Bira Bifunctional Protein, Domain 2"/>
    <property type="match status" value="1"/>
</dbReference>
<organism evidence="5 6">
    <name type="scientific">Pyrenophora seminiperda CCB06</name>
    <dbReference type="NCBI Taxonomy" id="1302712"/>
    <lineage>
        <taxon>Eukaryota</taxon>
        <taxon>Fungi</taxon>
        <taxon>Dikarya</taxon>
        <taxon>Ascomycota</taxon>
        <taxon>Pezizomycotina</taxon>
        <taxon>Dothideomycetes</taxon>
        <taxon>Pleosporomycetidae</taxon>
        <taxon>Pleosporales</taxon>
        <taxon>Pleosporineae</taxon>
        <taxon>Pleosporaceae</taxon>
        <taxon>Pyrenophora</taxon>
    </lineage>
</organism>
<evidence type="ECO:0000256" key="1">
    <source>
        <dbReference type="ARBA" id="ARBA00012815"/>
    </source>
</evidence>
<sequence>MGPPIETPKGTRDWAGDDLALRNDVFDKIRKVFRLHDGAEIDTPLSHRQVWTKLIYDLDEQGGTPCALRYDLTVPFARLLAMSNVRTIKRFQIGKVYRRDQPSLEKGRMREFYQCDFDYAGQCDSMVPDAEVLCIAVEVLFGALQLDMKIKINHRLILDGLFSAVGVPATLLRPISSAVDKLDKLPWPEVEKEMVEKGLDVNVATKLGEYLQQAKETDTASALSALTSDPILSANPDIQKGVGEMELLMQYLKAYGIAEHVKFDLSLARGLDYYTGLIYEVIVPDLELPEKDMVVSVGSVAAGGRYDNLVSQFSKRSIPCVGISFGIDRILTVLKHLDAPEVEKLDTWIVIARFHCGAYGIAERMALARDMRLKQQISVGFDPKADKSPRKQIDAAAKRAKTLLYMERDNTVAGNMRFKLLTLPDKNLDNAELLGRSEVNDEIMRRRKELRDKEWKEEAGEYDIE</sequence>
<dbReference type="GO" id="GO:0006427">
    <property type="term" value="P:histidyl-tRNA aminoacylation"/>
    <property type="evidence" value="ECO:0007669"/>
    <property type="project" value="TreeGrafter"/>
</dbReference>
<dbReference type="SUPFAM" id="SSF55681">
    <property type="entry name" value="Class II aaRS and biotin synthetases"/>
    <property type="match status" value="1"/>
</dbReference>
<dbReference type="OrthoDB" id="1906957at2759"/>
<dbReference type="PANTHER" id="PTHR11476:SF7">
    <property type="entry name" value="HISTIDINE--TRNA LIGASE"/>
    <property type="match status" value="1"/>
</dbReference>
<feature type="binding site" evidence="3">
    <location>
        <position position="114"/>
    </location>
    <ligand>
        <name>L-histidine</name>
        <dbReference type="ChEBI" id="CHEBI:57595"/>
    </ligand>
</feature>
<evidence type="ECO:0000256" key="2">
    <source>
        <dbReference type="ARBA" id="ARBA00047639"/>
    </source>
</evidence>
<dbReference type="GO" id="GO:0032543">
    <property type="term" value="P:mitochondrial translation"/>
    <property type="evidence" value="ECO:0007669"/>
    <property type="project" value="TreeGrafter"/>
</dbReference>
<dbReference type="GO" id="GO:0004821">
    <property type="term" value="F:histidine-tRNA ligase activity"/>
    <property type="evidence" value="ECO:0007669"/>
    <property type="project" value="UniProtKB-EC"/>
</dbReference>
<reference evidence="5 6" key="1">
    <citation type="journal article" date="2014" name="PLoS ONE">
        <title>De novo Genome Assembly of the Fungal Plant Pathogen Pyrenophora semeniperda.</title>
        <authorList>
            <person name="Soliai M.M."/>
            <person name="Meyer S.E."/>
            <person name="Udall J.A."/>
            <person name="Elzinga D.E."/>
            <person name="Hermansen R.A."/>
            <person name="Bodily P.M."/>
            <person name="Hart A.A."/>
            <person name="Coleman C.E."/>
        </authorList>
    </citation>
    <scope>NUCLEOTIDE SEQUENCE [LARGE SCALE GENOMIC DNA]</scope>
    <source>
        <strain evidence="5 6">CCB06</strain>
        <tissue evidence="5">Mycelium</tissue>
    </source>
</reference>
<feature type="binding site" evidence="3">
    <location>
        <position position="98"/>
    </location>
    <ligand>
        <name>L-histidine</name>
        <dbReference type="ChEBI" id="CHEBI:57595"/>
    </ligand>
</feature>
<accession>A0A3M7M8W7</accession>
<dbReference type="EC" id="6.1.1.21" evidence="1"/>
<dbReference type="EMBL" id="KE747825">
    <property type="protein sequence ID" value="RMZ70933.1"/>
    <property type="molecule type" value="Genomic_DNA"/>
</dbReference>
<feature type="binding site" evidence="3">
    <location>
        <begin position="273"/>
        <end position="274"/>
    </location>
    <ligand>
        <name>L-histidine</name>
        <dbReference type="ChEBI" id="CHEBI:57595"/>
    </ligand>
</feature>
<comment type="catalytic activity">
    <reaction evidence="2">
        <text>tRNA(His) + L-histidine + ATP = L-histidyl-tRNA(His) + AMP + diphosphate + H(+)</text>
        <dbReference type="Rhea" id="RHEA:17313"/>
        <dbReference type="Rhea" id="RHEA-COMP:9665"/>
        <dbReference type="Rhea" id="RHEA-COMP:9689"/>
        <dbReference type="ChEBI" id="CHEBI:15378"/>
        <dbReference type="ChEBI" id="CHEBI:30616"/>
        <dbReference type="ChEBI" id="CHEBI:33019"/>
        <dbReference type="ChEBI" id="CHEBI:57595"/>
        <dbReference type="ChEBI" id="CHEBI:78442"/>
        <dbReference type="ChEBI" id="CHEBI:78527"/>
        <dbReference type="ChEBI" id="CHEBI:456215"/>
        <dbReference type="EC" id="6.1.1.21"/>
    </reaction>
</comment>
<dbReference type="PANTHER" id="PTHR11476">
    <property type="entry name" value="HISTIDYL-TRNA SYNTHETASE"/>
    <property type="match status" value="1"/>
</dbReference>
<dbReference type="InterPro" id="IPR045864">
    <property type="entry name" value="aa-tRNA-synth_II/BPL/LPL"/>
</dbReference>
<dbReference type="Proteomes" id="UP000265663">
    <property type="component" value="Unassembled WGS sequence"/>
</dbReference>
<protein>
    <recommendedName>
        <fullName evidence="1">histidine--tRNA ligase</fullName>
        <ecNumber evidence="1">6.1.1.21</ecNumber>
    </recommendedName>
</protein>
<dbReference type="PIRSF" id="PIRSF001549">
    <property type="entry name" value="His-tRNA_synth"/>
    <property type="match status" value="1"/>
</dbReference>